<reference evidence="3 4" key="1">
    <citation type="submission" date="2017-10" db="EMBL/GenBank/DDBJ databases">
        <title>Genomics of the genus Arcobacter.</title>
        <authorList>
            <person name="Perez-Cataluna A."/>
            <person name="Figueras M.J."/>
        </authorList>
    </citation>
    <scope>NUCLEOTIDE SEQUENCE [LARGE SCALE GENOMIC DNA]</scope>
    <source>
        <strain evidence="3 4">CECT 8987</strain>
    </source>
</reference>
<protein>
    <submittedName>
        <fullName evidence="3">DNA processing protein DprA</fullName>
    </submittedName>
</protein>
<evidence type="ECO:0000256" key="1">
    <source>
        <dbReference type="ARBA" id="ARBA00006525"/>
    </source>
</evidence>
<dbReference type="Proteomes" id="UP000290657">
    <property type="component" value="Unassembled WGS sequence"/>
</dbReference>
<dbReference type="Pfam" id="PF02481">
    <property type="entry name" value="DNA_processg_A"/>
    <property type="match status" value="1"/>
</dbReference>
<dbReference type="PANTHER" id="PTHR43022:SF1">
    <property type="entry name" value="PROTEIN SMF"/>
    <property type="match status" value="1"/>
</dbReference>
<dbReference type="EMBL" id="PDKN01000005">
    <property type="protein sequence ID" value="RXJ56401.1"/>
    <property type="molecule type" value="Genomic_DNA"/>
</dbReference>
<evidence type="ECO:0000313" key="4">
    <source>
        <dbReference type="Proteomes" id="UP000290657"/>
    </source>
</evidence>
<dbReference type="AlphaFoldDB" id="A0A4Q0XNY3"/>
<organism evidence="3 4">
    <name type="scientific">Candidatus Marinarcus aquaticus</name>
    <dbReference type="NCBI Taxonomy" id="2044504"/>
    <lineage>
        <taxon>Bacteria</taxon>
        <taxon>Pseudomonadati</taxon>
        <taxon>Campylobacterota</taxon>
        <taxon>Epsilonproteobacteria</taxon>
        <taxon>Campylobacterales</taxon>
        <taxon>Arcobacteraceae</taxon>
        <taxon>Candidatus Marinarcus</taxon>
    </lineage>
</organism>
<name>A0A4Q0XNY3_9BACT</name>
<proteinExistence type="inferred from homology"/>
<accession>A0A4Q0XNY3</accession>
<dbReference type="RefSeq" id="WP_128996375.1">
    <property type="nucleotide sequence ID" value="NZ_PDKN01000005.1"/>
</dbReference>
<keyword evidence="4" id="KW-1185">Reference proteome</keyword>
<evidence type="ECO:0000313" key="3">
    <source>
        <dbReference type="EMBL" id="RXJ56401.1"/>
    </source>
</evidence>
<dbReference type="InterPro" id="IPR003488">
    <property type="entry name" value="DprA"/>
</dbReference>
<dbReference type="Gene3D" id="3.40.50.450">
    <property type="match status" value="1"/>
</dbReference>
<evidence type="ECO:0000259" key="2">
    <source>
        <dbReference type="Pfam" id="PF02481"/>
    </source>
</evidence>
<gene>
    <name evidence="3" type="ORF">CRV04_08270</name>
</gene>
<dbReference type="PANTHER" id="PTHR43022">
    <property type="entry name" value="PROTEIN SMF"/>
    <property type="match status" value="1"/>
</dbReference>
<dbReference type="OrthoDB" id="9785707at2"/>
<feature type="domain" description="Smf/DprA SLOG" evidence="2">
    <location>
        <begin position="11"/>
        <end position="203"/>
    </location>
</feature>
<sequence>MYQQIHHTLEELQQMTNPLEMFYYKGNIELLQSQKVSVVGTRHPNQYTKNFTFQLSNKLAQANTTVVSGGAMGVDAIAHKASKPYTIMISPCGINHRYPKINKKLIEELEHTALVMSQFEPNYEATPYSFVQRNEVVVALGECLVVTQCDLKSGSMRSVEFALKMQKPIYVLPHQIGQSEGTNYLLKEGLAQAIYDIDAFVQTYSSKESFLQTSSSFLNYCKSTPLYEEALKEFKKELFEAELNGEIQIINGRVQLL</sequence>
<dbReference type="GO" id="GO:0009294">
    <property type="term" value="P:DNA-mediated transformation"/>
    <property type="evidence" value="ECO:0007669"/>
    <property type="project" value="InterPro"/>
</dbReference>
<comment type="caution">
    <text evidence="3">The sequence shown here is derived from an EMBL/GenBank/DDBJ whole genome shotgun (WGS) entry which is preliminary data.</text>
</comment>
<dbReference type="InterPro" id="IPR057666">
    <property type="entry name" value="DrpA_SLOG"/>
</dbReference>
<comment type="similarity">
    <text evidence="1">Belongs to the DprA/Smf family.</text>
</comment>
<dbReference type="SUPFAM" id="SSF102405">
    <property type="entry name" value="MCP/YpsA-like"/>
    <property type="match status" value="1"/>
</dbReference>